<keyword evidence="2" id="KW-1185">Reference proteome</keyword>
<accession>A0ACC2PFP0</accession>
<name>A0ACC2PFP0_9HYME</name>
<gene>
    <name evidence="1" type="ORF">QAD02_018196</name>
</gene>
<reference evidence="1" key="1">
    <citation type="submission" date="2023-04" db="EMBL/GenBank/DDBJ databases">
        <title>A chromosome-level genome assembly of the parasitoid wasp Eretmocerus hayati.</title>
        <authorList>
            <person name="Zhong Y."/>
            <person name="Liu S."/>
            <person name="Liu Y."/>
        </authorList>
    </citation>
    <scope>NUCLEOTIDE SEQUENCE</scope>
    <source>
        <strain evidence="1">ZJU_SS_LIU_2023</strain>
    </source>
</reference>
<proteinExistence type="predicted"/>
<comment type="caution">
    <text evidence="1">The sequence shown here is derived from an EMBL/GenBank/DDBJ whole genome shotgun (WGS) entry which is preliminary data.</text>
</comment>
<organism evidence="1 2">
    <name type="scientific">Eretmocerus hayati</name>
    <dbReference type="NCBI Taxonomy" id="131215"/>
    <lineage>
        <taxon>Eukaryota</taxon>
        <taxon>Metazoa</taxon>
        <taxon>Ecdysozoa</taxon>
        <taxon>Arthropoda</taxon>
        <taxon>Hexapoda</taxon>
        <taxon>Insecta</taxon>
        <taxon>Pterygota</taxon>
        <taxon>Neoptera</taxon>
        <taxon>Endopterygota</taxon>
        <taxon>Hymenoptera</taxon>
        <taxon>Apocrita</taxon>
        <taxon>Proctotrupomorpha</taxon>
        <taxon>Chalcidoidea</taxon>
        <taxon>Aphelinidae</taxon>
        <taxon>Aphelininae</taxon>
        <taxon>Eretmocerus</taxon>
    </lineage>
</organism>
<dbReference type="Proteomes" id="UP001239111">
    <property type="component" value="Chromosome 1"/>
</dbReference>
<evidence type="ECO:0000313" key="2">
    <source>
        <dbReference type="Proteomes" id="UP001239111"/>
    </source>
</evidence>
<protein>
    <submittedName>
        <fullName evidence="1">Uncharacterized protein</fullName>
    </submittedName>
</protein>
<sequence length="610" mass="67574">MGAVDPLCKLSDLTLSDVLNKCRQSCGDPKIDGARVILAQGAAGVPGTISGDILRQGFLENPRKLPCFRIVLTPEFPDPGLFSITKEDCSSEFADNQELYNRLAGPQDSSFYSKSDKEIIDGVPLQPPGLYCVSLETHDFITGVLEKNPVMSTSNVHPRSNPCVGVMPGINTSMYYVGGINSCSEMHREDAKLAAVAASLDNILPISKEVLAVSSPCTTESVAGEVPIVNPSCDAVLSTRNNDAVSSAANMSAAQEVINEALVCDTTVVPDVLPCKLWLCVPDGQALEGAIQRSVQSDSSPSDVPVVTKNKKRSKKSKVLTRRMKKRCCSRLLDHKSCYVNTDFLDRHKIKYFTFRQYKNDVVYLRPGVYHQVVQLSPNCLEASNFGDAEWQLITGQESVCGCDDQKVASIPKNSNVRVRLIQTPIHKYFCEDCDFGASTKLAFNRHQKEVHRIISKRIRPPKKCPICGTIVARLSMHLSKPTKKHLAAEAELKKNGIGLNRDPMPVRSCSRCVSVSTNDDHRDHVTGCQEDSSRYVSVIVRNPLFFPCKLHSSCPYCREMFVSAELHIHKAIYLAKVYDLCAMYYYNPKEMFILGSLPYLHNLPINTWM</sequence>
<dbReference type="EMBL" id="CM056741">
    <property type="protein sequence ID" value="KAJ8682404.1"/>
    <property type="molecule type" value="Genomic_DNA"/>
</dbReference>
<evidence type="ECO:0000313" key="1">
    <source>
        <dbReference type="EMBL" id="KAJ8682404.1"/>
    </source>
</evidence>